<gene>
    <name evidence="1" type="ORF">ATZ99_11560</name>
</gene>
<evidence type="ECO:0008006" key="3">
    <source>
        <dbReference type="Google" id="ProtNLM"/>
    </source>
</evidence>
<keyword evidence="2" id="KW-1185">Reference proteome</keyword>
<dbReference type="RefSeq" id="WP_068748284.1">
    <property type="nucleotide sequence ID" value="NZ_LOHZ01000027.1"/>
</dbReference>
<dbReference type="STRING" id="520767.ATZ99_11560"/>
<reference evidence="1 2" key="1">
    <citation type="submission" date="2015-12" db="EMBL/GenBank/DDBJ databases">
        <title>Draft genome of Thermovenabulum gondwanense isolated from a red thermophilic microbial mat colonisisng an outflow channel of a bore well.</title>
        <authorList>
            <person name="Patel B.K."/>
        </authorList>
    </citation>
    <scope>NUCLEOTIDE SEQUENCE [LARGE SCALE GENOMIC DNA]</scope>
    <source>
        <strain evidence="1 2">R270</strain>
    </source>
</reference>
<dbReference type="Proteomes" id="UP000075737">
    <property type="component" value="Unassembled WGS sequence"/>
</dbReference>
<dbReference type="PATRIC" id="fig|520767.4.peg.1259"/>
<dbReference type="InterPro" id="IPR027271">
    <property type="entry name" value="Acetolactate_synth/TF_NikR_C"/>
</dbReference>
<evidence type="ECO:0000313" key="1">
    <source>
        <dbReference type="EMBL" id="KYO66528.1"/>
    </source>
</evidence>
<sequence>MKCHTIMGILVDNRNACAPKVQEILTKHGCIIKARLGLHEVDEKQCYDEGLIILQLCGSDGEIEELQRELNSLERVKAKKFVLSFEES</sequence>
<protein>
    <recommendedName>
        <fullName evidence="3">Iron-only hydrogenase system regulator</fullName>
    </recommendedName>
</protein>
<proteinExistence type="predicted"/>
<dbReference type="EMBL" id="LOHZ01000027">
    <property type="protein sequence ID" value="KYO66528.1"/>
    <property type="molecule type" value="Genomic_DNA"/>
</dbReference>
<comment type="caution">
    <text evidence="1">The sequence shown here is derived from an EMBL/GenBank/DDBJ whole genome shotgun (WGS) entry which is preliminary data.</text>
</comment>
<accession>A0A161QBP7</accession>
<dbReference type="AlphaFoldDB" id="A0A161QBP7"/>
<dbReference type="InterPro" id="IPR045865">
    <property type="entry name" value="ACT-like_dom_sf"/>
</dbReference>
<organism evidence="1 2">
    <name type="scientific">Thermovenabulum gondwanense</name>
    <dbReference type="NCBI Taxonomy" id="520767"/>
    <lineage>
        <taxon>Bacteria</taxon>
        <taxon>Bacillati</taxon>
        <taxon>Bacillota</taxon>
        <taxon>Clostridia</taxon>
        <taxon>Thermosediminibacterales</taxon>
        <taxon>Thermosediminibacteraceae</taxon>
        <taxon>Thermovenabulum</taxon>
    </lineage>
</organism>
<dbReference type="SUPFAM" id="SSF55021">
    <property type="entry name" value="ACT-like"/>
    <property type="match status" value="1"/>
</dbReference>
<dbReference type="InterPro" id="IPR023860">
    <property type="entry name" value="FeFe-hyd_TM1266"/>
</dbReference>
<dbReference type="OrthoDB" id="1121298at2"/>
<dbReference type="Gene3D" id="3.30.70.1150">
    <property type="entry name" value="ACT-like. Chain A, domain 2"/>
    <property type="match status" value="1"/>
</dbReference>
<name>A0A161QBP7_9FIRM</name>
<dbReference type="Pfam" id="PF21699">
    <property type="entry name" value="TM1266-like"/>
    <property type="match status" value="1"/>
</dbReference>
<evidence type="ECO:0000313" key="2">
    <source>
        <dbReference type="Proteomes" id="UP000075737"/>
    </source>
</evidence>